<evidence type="ECO:0008006" key="5">
    <source>
        <dbReference type="Google" id="ProtNLM"/>
    </source>
</evidence>
<dbReference type="PANTHER" id="PTHR48100:SF1">
    <property type="entry name" value="HISTIDINE PHOSPHATASE FAMILY PROTEIN-RELATED"/>
    <property type="match status" value="1"/>
</dbReference>
<dbReference type="GO" id="GO:0016791">
    <property type="term" value="F:phosphatase activity"/>
    <property type="evidence" value="ECO:0007669"/>
    <property type="project" value="TreeGrafter"/>
</dbReference>
<accession>A0A1F7J3I5</accession>
<reference evidence="3 4" key="1">
    <citation type="journal article" date="2016" name="Nat. Commun.">
        <title>Thousands of microbial genomes shed light on interconnected biogeochemical processes in an aquifer system.</title>
        <authorList>
            <person name="Anantharaman K."/>
            <person name="Brown C.T."/>
            <person name="Hug L.A."/>
            <person name="Sharon I."/>
            <person name="Castelle C.J."/>
            <person name="Probst A.J."/>
            <person name="Thomas B.C."/>
            <person name="Singh A."/>
            <person name="Wilkins M.J."/>
            <person name="Karaoz U."/>
            <person name="Brodie E.L."/>
            <person name="Williams K.H."/>
            <person name="Hubbard S.S."/>
            <person name="Banfield J.F."/>
        </authorList>
    </citation>
    <scope>NUCLEOTIDE SEQUENCE [LARGE SCALE GENOMIC DNA]</scope>
</reference>
<dbReference type="InterPro" id="IPR013078">
    <property type="entry name" value="His_Pase_superF_clade-1"/>
</dbReference>
<dbReference type="Pfam" id="PF00300">
    <property type="entry name" value="His_Phos_1"/>
    <property type="match status" value="1"/>
</dbReference>
<name>A0A1F7J3I5_9BACT</name>
<dbReference type="AlphaFoldDB" id="A0A1F7J3I5"/>
<gene>
    <name evidence="3" type="ORF">A3B50_00015</name>
</gene>
<evidence type="ECO:0000313" key="4">
    <source>
        <dbReference type="Proteomes" id="UP000178558"/>
    </source>
</evidence>
<sequence>MHIYLVRHTLYHNPENIYAFHLPLYLSPEGRKHAGRVGDWFKNNVSSAIPIYTSPIVRTVQTAEIIASINNFQVQTDERLIESFCPNLQGKKQPEDDEVAWKMQCADSSRESSESTQKRTVKCFQEKLAEGKDYILVSHGDLLTALYYHLINKSLVPCLFDDEHIDIYIKRGEIVEVQVLEDGYHIERIKV</sequence>
<dbReference type="GO" id="GO:0005737">
    <property type="term" value="C:cytoplasm"/>
    <property type="evidence" value="ECO:0007669"/>
    <property type="project" value="TreeGrafter"/>
</dbReference>
<proteinExistence type="predicted"/>
<dbReference type="SMART" id="SM00855">
    <property type="entry name" value="PGAM"/>
    <property type="match status" value="1"/>
</dbReference>
<protein>
    <recommendedName>
        <fullName evidence="5">Phosphoglycerate mutase</fullName>
    </recommendedName>
</protein>
<feature type="binding site" evidence="2">
    <location>
        <position position="58"/>
    </location>
    <ligand>
        <name>substrate</name>
    </ligand>
</feature>
<organism evidence="3 4">
    <name type="scientific">Candidatus Roizmanbacteria bacterium RIFCSPLOWO2_01_FULL_40_42</name>
    <dbReference type="NCBI Taxonomy" id="1802066"/>
    <lineage>
        <taxon>Bacteria</taxon>
        <taxon>Candidatus Roizmaniibacteriota</taxon>
    </lineage>
</organism>
<dbReference type="InterPro" id="IPR029033">
    <property type="entry name" value="His_PPase_superfam"/>
</dbReference>
<evidence type="ECO:0000313" key="3">
    <source>
        <dbReference type="EMBL" id="OGK50157.1"/>
    </source>
</evidence>
<feature type="active site" description="Tele-phosphohistidine intermediate" evidence="1">
    <location>
        <position position="8"/>
    </location>
</feature>
<dbReference type="Proteomes" id="UP000178558">
    <property type="component" value="Unassembled WGS sequence"/>
</dbReference>
<feature type="active site" description="Proton donor/acceptor" evidence="1">
    <location>
        <position position="82"/>
    </location>
</feature>
<dbReference type="PANTHER" id="PTHR48100">
    <property type="entry name" value="BROAD-SPECIFICITY PHOSPHATASE YOR283W-RELATED"/>
    <property type="match status" value="1"/>
</dbReference>
<feature type="binding site" evidence="2">
    <location>
        <begin position="7"/>
        <end position="13"/>
    </location>
    <ligand>
        <name>substrate</name>
    </ligand>
</feature>
<dbReference type="Gene3D" id="3.40.50.1240">
    <property type="entry name" value="Phosphoglycerate mutase-like"/>
    <property type="match status" value="1"/>
</dbReference>
<dbReference type="EMBL" id="MGAQ01000020">
    <property type="protein sequence ID" value="OGK50157.1"/>
    <property type="molecule type" value="Genomic_DNA"/>
</dbReference>
<dbReference type="CDD" id="cd07067">
    <property type="entry name" value="HP_PGM_like"/>
    <property type="match status" value="1"/>
</dbReference>
<comment type="caution">
    <text evidence="3">The sequence shown here is derived from an EMBL/GenBank/DDBJ whole genome shotgun (WGS) entry which is preliminary data.</text>
</comment>
<dbReference type="SUPFAM" id="SSF53254">
    <property type="entry name" value="Phosphoglycerate mutase-like"/>
    <property type="match status" value="1"/>
</dbReference>
<dbReference type="InterPro" id="IPR050275">
    <property type="entry name" value="PGM_Phosphatase"/>
</dbReference>
<evidence type="ECO:0000256" key="2">
    <source>
        <dbReference type="PIRSR" id="PIRSR613078-2"/>
    </source>
</evidence>
<evidence type="ECO:0000256" key="1">
    <source>
        <dbReference type="PIRSR" id="PIRSR613078-1"/>
    </source>
</evidence>